<dbReference type="Proteomes" id="UP000823736">
    <property type="component" value="Unassembled WGS sequence"/>
</dbReference>
<feature type="compositionally biased region" description="Low complexity" evidence="1">
    <location>
        <begin position="113"/>
        <end position="123"/>
    </location>
</feature>
<dbReference type="OrthoDB" id="205650at2157"/>
<feature type="compositionally biased region" description="Basic and acidic residues" evidence="1">
    <location>
        <begin position="447"/>
        <end position="456"/>
    </location>
</feature>
<feature type="compositionally biased region" description="Polar residues" evidence="1">
    <location>
        <begin position="82"/>
        <end position="98"/>
    </location>
</feature>
<organism evidence="2 3">
    <name type="scientific">Halolamina salifodinae</name>
    <dbReference type="NCBI Taxonomy" id="1202767"/>
    <lineage>
        <taxon>Archaea</taxon>
        <taxon>Methanobacteriati</taxon>
        <taxon>Methanobacteriota</taxon>
        <taxon>Stenosarchaea group</taxon>
        <taxon>Halobacteria</taxon>
        <taxon>Halobacteriales</taxon>
        <taxon>Haloferacaceae</taxon>
    </lineage>
</organism>
<feature type="compositionally biased region" description="Basic and acidic residues" evidence="1">
    <location>
        <begin position="421"/>
        <end position="432"/>
    </location>
</feature>
<name>A0A8T4GSJ5_9EURY</name>
<dbReference type="AlphaFoldDB" id="A0A8T4GSJ5"/>
<feature type="compositionally biased region" description="Low complexity" evidence="1">
    <location>
        <begin position="266"/>
        <end position="282"/>
    </location>
</feature>
<gene>
    <name evidence="2" type="ORF">J2753_000299</name>
</gene>
<evidence type="ECO:0000313" key="2">
    <source>
        <dbReference type="EMBL" id="MBP1985826.1"/>
    </source>
</evidence>
<feature type="region of interest" description="Disordered" evidence="1">
    <location>
        <begin position="42"/>
        <end position="456"/>
    </location>
</feature>
<dbReference type="Pfam" id="PF23373">
    <property type="entry name" value="DUF7093"/>
    <property type="match status" value="1"/>
</dbReference>
<feature type="compositionally biased region" description="Basic and acidic residues" evidence="1">
    <location>
        <begin position="10"/>
        <end position="23"/>
    </location>
</feature>
<dbReference type="EMBL" id="JAGGLC010000001">
    <property type="protein sequence ID" value="MBP1985826.1"/>
    <property type="molecule type" value="Genomic_DNA"/>
</dbReference>
<dbReference type="RefSeq" id="WP_209489756.1">
    <property type="nucleotide sequence ID" value="NZ_JAGGLC010000001.1"/>
</dbReference>
<feature type="region of interest" description="Disordered" evidence="1">
    <location>
        <begin position="1"/>
        <end position="25"/>
    </location>
</feature>
<feature type="compositionally biased region" description="Acidic residues" evidence="1">
    <location>
        <begin position="358"/>
        <end position="410"/>
    </location>
</feature>
<proteinExistence type="predicted"/>
<feature type="compositionally biased region" description="Acidic residues" evidence="1">
    <location>
        <begin position="239"/>
        <end position="250"/>
    </location>
</feature>
<feature type="compositionally biased region" description="Basic and acidic residues" evidence="1">
    <location>
        <begin position="48"/>
        <end position="59"/>
    </location>
</feature>
<sequence length="496" mass="53080">MGLRCLLGHDFGEPETERERNEEGNEVVVTVREVKTCERCGEKQVVSENKEITSIDQLRESAGAEPTGAMTPGAEPTETDTAESAGTDWSTDELSTGTDDAGVSAESEPEPAAPSSTPEQAESVSEETEDPIDRGVADIIQQAEKDDDMLEREAPESEPESDAAEDESEEEEDVPVHPGQRGTDEDDEETPDAESDDGVILDEEEAPRAEEARKQWEEEASPEEVPGQDLSVSEPSAPDGEDAEIIDADAEGTTAAPEPEPEPETTEQPASEPQRPTESSSAVEDEDAEIMDAGPEVTENSEPEPADQSTEPEREETDEGHMPWPDAPGEDEGHDASVPDGEPADVDFGGGLTPSGPESEEPESEPAEPEPAEPEPAESEPAEPEPAEPEPAESEPAEPEPAEPEPESEPEPMQTEITESTPDRSNGHRTEDGEAGDASATPTANVDLERSSRDADMEYLCPECGLTRDVGNSSMRAGDICPECRKGYITEQQKAE</sequence>
<keyword evidence="3" id="KW-1185">Reference proteome</keyword>
<feature type="compositionally biased region" description="Acidic residues" evidence="1">
    <location>
        <begin position="145"/>
        <end position="173"/>
    </location>
</feature>
<reference evidence="2" key="1">
    <citation type="submission" date="2021-03" db="EMBL/GenBank/DDBJ databases">
        <title>Genomic Encyclopedia of Type Strains, Phase IV (KMG-IV): sequencing the most valuable type-strain genomes for metagenomic binning, comparative biology and taxonomic classification.</title>
        <authorList>
            <person name="Goeker M."/>
        </authorList>
    </citation>
    <scope>NUCLEOTIDE SEQUENCE</scope>
    <source>
        <strain evidence="2">DSM 26232</strain>
    </source>
</reference>
<dbReference type="InterPro" id="IPR055519">
    <property type="entry name" value="DUF7093"/>
</dbReference>
<evidence type="ECO:0000313" key="3">
    <source>
        <dbReference type="Proteomes" id="UP000823736"/>
    </source>
</evidence>
<accession>A0A8T4GSJ5</accession>
<feature type="compositionally biased region" description="Basic and acidic residues" evidence="1">
    <location>
        <begin position="206"/>
        <end position="217"/>
    </location>
</feature>
<evidence type="ECO:0000256" key="1">
    <source>
        <dbReference type="SAM" id="MobiDB-lite"/>
    </source>
</evidence>
<protein>
    <submittedName>
        <fullName evidence="2">Uncharacterized protein</fullName>
    </submittedName>
</protein>
<feature type="compositionally biased region" description="Acidic residues" evidence="1">
    <location>
        <begin position="184"/>
        <end position="205"/>
    </location>
</feature>
<comment type="caution">
    <text evidence="2">The sequence shown here is derived from an EMBL/GenBank/DDBJ whole genome shotgun (WGS) entry which is preliminary data.</text>
</comment>